<dbReference type="Proteomes" id="UP000177187">
    <property type="component" value="Unassembled WGS sequence"/>
</dbReference>
<keyword evidence="3" id="KW-0808">Transferase</keyword>
<comment type="similarity">
    <text evidence="1">Belongs to the glycosyltransferase 2 family.</text>
</comment>
<dbReference type="InterPro" id="IPR001173">
    <property type="entry name" value="Glyco_trans_2-like"/>
</dbReference>
<gene>
    <name evidence="6" type="ORF">A2Y64_00560</name>
</gene>
<dbReference type="SUPFAM" id="SSF53448">
    <property type="entry name" value="Nucleotide-diphospho-sugar transferases"/>
    <property type="match status" value="1"/>
</dbReference>
<keyword evidence="4" id="KW-1133">Transmembrane helix</keyword>
<accession>A0A1F5EYI1</accession>
<keyword evidence="4" id="KW-0472">Membrane</keyword>
<evidence type="ECO:0000256" key="3">
    <source>
        <dbReference type="ARBA" id="ARBA00022679"/>
    </source>
</evidence>
<keyword evidence="4" id="KW-0812">Transmembrane</keyword>
<dbReference type="PANTHER" id="PTHR43630:SF1">
    <property type="entry name" value="POLY-BETA-1,6-N-ACETYL-D-GLUCOSAMINE SYNTHASE"/>
    <property type="match status" value="1"/>
</dbReference>
<dbReference type="EMBL" id="MFAF01000125">
    <property type="protein sequence ID" value="OGD72346.1"/>
    <property type="molecule type" value="Genomic_DNA"/>
</dbReference>
<evidence type="ECO:0000259" key="5">
    <source>
        <dbReference type="Pfam" id="PF00535"/>
    </source>
</evidence>
<evidence type="ECO:0000256" key="2">
    <source>
        <dbReference type="ARBA" id="ARBA00022676"/>
    </source>
</evidence>
<comment type="caution">
    <text evidence="6">The sequence shown here is derived from an EMBL/GenBank/DDBJ whole genome shotgun (WGS) entry which is preliminary data.</text>
</comment>
<proteinExistence type="inferred from homology"/>
<evidence type="ECO:0000313" key="7">
    <source>
        <dbReference type="Proteomes" id="UP000177187"/>
    </source>
</evidence>
<dbReference type="InterPro" id="IPR029044">
    <property type="entry name" value="Nucleotide-diphossugar_trans"/>
</dbReference>
<keyword evidence="2" id="KW-0328">Glycosyltransferase</keyword>
<evidence type="ECO:0000313" key="6">
    <source>
        <dbReference type="EMBL" id="OGD72346.1"/>
    </source>
</evidence>
<dbReference type="GO" id="GO:0016757">
    <property type="term" value="F:glycosyltransferase activity"/>
    <property type="evidence" value="ECO:0007669"/>
    <property type="project" value="UniProtKB-KW"/>
</dbReference>
<feature type="domain" description="Glycosyltransferase 2-like" evidence="5">
    <location>
        <begin position="47"/>
        <end position="175"/>
    </location>
</feature>
<feature type="transmembrane region" description="Helical" evidence="4">
    <location>
        <begin position="6"/>
        <end position="29"/>
    </location>
</feature>
<dbReference type="PANTHER" id="PTHR43630">
    <property type="entry name" value="POLY-BETA-1,6-N-ACETYL-D-GLUCOSAMINE SYNTHASE"/>
    <property type="match status" value="1"/>
</dbReference>
<feature type="transmembrane region" description="Helical" evidence="4">
    <location>
        <begin position="315"/>
        <end position="340"/>
    </location>
</feature>
<dbReference type="Gene3D" id="3.90.550.10">
    <property type="entry name" value="Spore Coat Polysaccharide Biosynthesis Protein SpsA, Chain A"/>
    <property type="match status" value="1"/>
</dbReference>
<dbReference type="AlphaFoldDB" id="A0A1F5EYI1"/>
<name>A0A1F5EYI1_9BACT</name>
<organism evidence="6 7">
    <name type="scientific">Candidatus Coatesbacteria bacterium RBG_13_66_14</name>
    <dbReference type="NCBI Taxonomy" id="1817816"/>
    <lineage>
        <taxon>Bacteria</taxon>
        <taxon>Candidatus Coatesiibacteriota</taxon>
    </lineage>
</organism>
<dbReference type="CDD" id="cd06439">
    <property type="entry name" value="CESA_like_1"/>
    <property type="match status" value="1"/>
</dbReference>
<reference evidence="6 7" key="1">
    <citation type="journal article" date="2016" name="Nat. Commun.">
        <title>Thousands of microbial genomes shed light on interconnected biogeochemical processes in an aquifer system.</title>
        <authorList>
            <person name="Anantharaman K."/>
            <person name="Brown C.T."/>
            <person name="Hug L.A."/>
            <person name="Sharon I."/>
            <person name="Castelle C.J."/>
            <person name="Probst A.J."/>
            <person name="Thomas B.C."/>
            <person name="Singh A."/>
            <person name="Wilkins M.J."/>
            <person name="Karaoz U."/>
            <person name="Brodie E.L."/>
            <person name="Williams K.H."/>
            <person name="Hubbard S.S."/>
            <person name="Banfield J.F."/>
        </authorList>
    </citation>
    <scope>NUCLEOTIDE SEQUENCE [LARGE SCALE GENOMIC DNA]</scope>
</reference>
<evidence type="ECO:0000256" key="1">
    <source>
        <dbReference type="ARBA" id="ARBA00006739"/>
    </source>
</evidence>
<dbReference type="Pfam" id="PF00535">
    <property type="entry name" value="Glycos_transf_2"/>
    <property type="match status" value="1"/>
</dbReference>
<sequence>MTAAVWSLVGLIAFVYVGYPLLIGLVGLVRRRRPRADSSFTPTLALLIPAHNEATVIADKLANVLESDYPHDRLRVYVISDASDDGTDGVVSGQGDSRVRLIRQERREGKVNALKRGIAAAEGAEIICFSDANSRYEPDALRRLAAVFADPRVGAACGRLRLLGTERSGTAAGEGLYWRYEDAIKAAESLSGTMLMGAGTIYAARRELIPDVPAHRADDSIVPLSIAAGGRQVAWVPEAVAWERTAVDAGEEFRRKVRMIAHDFGGYFYLRGCWRRPSVGLRLFFHKFLRWLVPFFYLISLGLAVPPALTGDTAMLVAALALGGGLFWGATAWGAMALGWRPKSLPGRLLALPGHFVMVNTASVFGICRSVFRGSQAAWEAAPSSHRGLS</sequence>
<evidence type="ECO:0000256" key="4">
    <source>
        <dbReference type="SAM" id="Phobius"/>
    </source>
</evidence>
<feature type="transmembrane region" description="Helical" evidence="4">
    <location>
        <begin position="288"/>
        <end position="309"/>
    </location>
</feature>
<protein>
    <recommendedName>
        <fullName evidence="5">Glycosyltransferase 2-like domain-containing protein</fullName>
    </recommendedName>
</protein>
<dbReference type="STRING" id="1817816.A2Y64_00560"/>